<keyword evidence="2" id="KW-0012">Acyltransferase</keyword>
<protein>
    <submittedName>
        <fullName evidence="2">GNAT family N-acetyltransferase</fullName>
        <ecNumber evidence="2">2.3.1.-</ecNumber>
    </submittedName>
</protein>
<dbReference type="Gene3D" id="3.40.630.30">
    <property type="match status" value="1"/>
</dbReference>
<dbReference type="Pfam" id="PF00583">
    <property type="entry name" value="Acetyltransf_1"/>
    <property type="match status" value="1"/>
</dbReference>
<dbReference type="CDD" id="cd04301">
    <property type="entry name" value="NAT_SF"/>
    <property type="match status" value="1"/>
</dbReference>
<keyword evidence="3" id="KW-1185">Reference proteome</keyword>
<gene>
    <name evidence="2" type="ORF">RDV84_04550</name>
</gene>
<feature type="domain" description="N-acetyltransferase" evidence="1">
    <location>
        <begin position="113"/>
        <end position="244"/>
    </location>
</feature>
<dbReference type="Proteomes" id="UP001229313">
    <property type="component" value="Chromosome"/>
</dbReference>
<dbReference type="PROSITE" id="PS51186">
    <property type="entry name" value="GNAT"/>
    <property type="match status" value="1"/>
</dbReference>
<dbReference type="EC" id="2.3.1.-" evidence="2"/>
<dbReference type="SUPFAM" id="SSF55729">
    <property type="entry name" value="Acyl-CoA N-acyltransferases (Nat)"/>
    <property type="match status" value="1"/>
</dbReference>
<proteinExistence type="predicted"/>
<dbReference type="EMBL" id="CP133568">
    <property type="protein sequence ID" value="WMT04125.1"/>
    <property type="molecule type" value="Genomic_DNA"/>
</dbReference>
<organism evidence="2 3">
    <name type="scientific">Lysobacter yananisis</name>
    <dbReference type="NCBI Taxonomy" id="1003114"/>
    <lineage>
        <taxon>Bacteria</taxon>
        <taxon>Pseudomonadati</taxon>
        <taxon>Pseudomonadota</taxon>
        <taxon>Gammaproteobacteria</taxon>
        <taxon>Lysobacterales</taxon>
        <taxon>Lysobacteraceae</taxon>
        <taxon>Lysobacter</taxon>
    </lineage>
</organism>
<dbReference type="GO" id="GO:0016746">
    <property type="term" value="F:acyltransferase activity"/>
    <property type="evidence" value="ECO:0007669"/>
    <property type="project" value="UniProtKB-KW"/>
</dbReference>
<dbReference type="InterPro" id="IPR000182">
    <property type="entry name" value="GNAT_dom"/>
</dbReference>
<keyword evidence="2" id="KW-0808">Transferase</keyword>
<evidence type="ECO:0000313" key="2">
    <source>
        <dbReference type="EMBL" id="WMT04125.1"/>
    </source>
</evidence>
<evidence type="ECO:0000313" key="3">
    <source>
        <dbReference type="Proteomes" id="UP001229313"/>
    </source>
</evidence>
<dbReference type="RefSeq" id="WP_309152620.1">
    <property type="nucleotide sequence ID" value="NZ_CP133568.1"/>
</dbReference>
<name>A0ABY9PBF7_9GAMM</name>
<reference evidence="2 3" key="1">
    <citation type="submission" date="2023-08" db="EMBL/GenBank/DDBJ databases">
        <title>The whole genome sequence of Lysobacter yananisis.</title>
        <authorList>
            <person name="Sun H."/>
        </authorList>
    </citation>
    <scope>NUCLEOTIDE SEQUENCE [LARGE SCALE GENOMIC DNA]</scope>
    <source>
        <strain evidence="2 3">SNNU513</strain>
    </source>
</reference>
<evidence type="ECO:0000259" key="1">
    <source>
        <dbReference type="PROSITE" id="PS51186"/>
    </source>
</evidence>
<accession>A0ABY9PBF7</accession>
<dbReference type="InterPro" id="IPR016181">
    <property type="entry name" value="Acyl_CoA_acyltransferase"/>
</dbReference>
<sequence>MSAGHLIELGNDITQLLRRAHRSDCRRFAHGAIALCGEPDLGLNFVVLRSGATPDELSQIMDIVLAPSIRVLVVVEEDAVDVLGYLAKIKIFSTGRLPLMERRATPVKHPLATEVRIASYEEWPALAPLIAASFVLNSASCDSAFPPTLAAEEGVEPWVFERFGKLLSCAVFVRDGDRAGLYAMATHPAWQRQGIGRALLNAAMQSLTLRGVQRFTVASTQKGLPSYLSEKFAIVARPHVLAIDSRSPMTQIRHGRYFR</sequence>